<feature type="transmembrane region" description="Helical" evidence="1">
    <location>
        <begin position="7"/>
        <end position="29"/>
    </location>
</feature>
<organism evidence="2 3">
    <name type="scientific">Pseudomonas fragi</name>
    <dbReference type="NCBI Taxonomy" id="296"/>
    <lineage>
        <taxon>Bacteria</taxon>
        <taxon>Pseudomonadati</taxon>
        <taxon>Pseudomonadota</taxon>
        <taxon>Gammaproteobacteria</taxon>
        <taxon>Pseudomonadales</taxon>
        <taxon>Pseudomonadaceae</taxon>
        <taxon>Pseudomonas</taxon>
    </lineage>
</organism>
<feature type="transmembrane region" description="Helical" evidence="1">
    <location>
        <begin position="188"/>
        <end position="205"/>
    </location>
</feature>
<feature type="transmembrane region" description="Helical" evidence="1">
    <location>
        <begin position="403"/>
        <end position="422"/>
    </location>
</feature>
<evidence type="ECO:0000256" key="1">
    <source>
        <dbReference type="SAM" id="Phobius"/>
    </source>
</evidence>
<keyword evidence="1" id="KW-0812">Transmembrane</keyword>
<accession>A0A9Q6VIZ2</accession>
<proteinExistence type="predicted"/>
<evidence type="ECO:0008006" key="4">
    <source>
        <dbReference type="Google" id="ProtNLM"/>
    </source>
</evidence>
<keyword evidence="1" id="KW-1133">Transmembrane helix</keyword>
<feature type="transmembrane region" description="Helical" evidence="1">
    <location>
        <begin position="75"/>
        <end position="95"/>
    </location>
</feature>
<evidence type="ECO:0000313" key="3">
    <source>
        <dbReference type="Proteomes" id="UP000594467"/>
    </source>
</evidence>
<dbReference type="AlphaFoldDB" id="A0A9Q6VIZ2"/>
<dbReference type="Proteomes" id="UP000594467">
    <property type="component" value="Chromosome"/>
</dbReference>
<dbReference type="EMBL" id="CP065202">
    <property type="protein sequence ID" value="QPL30257.1"/>
    <property type="molecule type" value="Genomic_DNA"/>
</dbReference>
<feature type="transmembrane region" description="Helical" evidence="1">
    <location>
        <begin position="41"/>
        <end position="63"/>
    </location>
</feature>
<feature type="transmembrane region" description="Helical" evidence="1">
    <location>
        <begin position="131"/>
        <end position="152"/>
    </location>
</feature>
<reference evidence="2 3" key="1">
    <citation type="submission" date="2020-11" db="EMBL/GenBank/DDBJ databases">
        <title>The Complete Genome of Pseudomonas fragi A13BB.</title>
        <authorList>
            <person name="Awolope O.K."/>
            <person name="O'Driscoll N.H."/>
            <person name="Di Salvo A."/>
            <person name="Lamb A.J."/>
        </authorList>
    </citation>
    <scope>NUCLEOTIDE SEQUENCE [LARGE SCALE GENOMIC DNA]</scope>
    <source>
        <strain evidence="2 3">A13BB</strain>
    </source>
</reference>
<dbReference type="RefSeq" id="WP_095040293.1">
    <property type="nucleotide sequence ID" value="NZ_CP065202.1"/>
</dbReference>
<evidence type="ECO:0000313" key="2">
    <source>
        <dbReference type="EMBL" id="QPL30257.1"/>
    </source>
</evidence>
<feature type="transmembrane region" description="Helical" evidence="1">
    <location>
        <begin position="375"/>
        <end position="397"/>
    </location>
</feature>
<keyword evidence="1" id="KW-0472">Membrane</keyword>
<gene>
    <name evidence="2" type="ORF">I5R27_15630</name>
</gene>
<feature type="transmembrane region" description="Helical" evidence="1">
    <location>
        <begin position="217"/>
        <end position="236"/>
    </location>
</feature>
<sequence>MQNKFGAFQYLPLFCAGGYLCLTVALFFWGPFHWPVDNGGLLALFLGITLFGIGLGFFIGVVKQGAGNELRSWRTFYRIGAVASTALVFPATWVYTGKWPWEIFSVLGDQGLAYREMLMALEADESGVRGYLAIVRAVLAPFVFCVVPFAILKWKELNKLDVLLLICHVLAILVFSFMRGTDRETGDLLVYVIMVSTVVIARLTVRDGRFPFKLSRIIVISLFLGAVFFFTFSLFIERKESRMGGAESFCIAQGVVCSERDPREAELFKGSAFAFEMLTAYVSQGYFGLSLGLKEEFTSTYGLGHSSFIMSMYTKFFDDSMYKRSYLYKISQAGWDDKAQWSTIFAWIASDVSFPAVPLLMVVFGFLWGSSWRSAVVYGSDTGALIFLFMSLAVFYMPANNQLTQTLDSYFAFVFWLFMWLCNSRNKDSNS</sequence>
<protein>
    <recommendedName>
        <fullName evidence="4">Oligosaccharide repeat unit polymerase</fullName>
    </recommendedName>
</protein>
<name>A0A9Q6VIZ2_PSEFR</name>
<feature type="transmembrane region" description="Helical" evidence="1">
    <location>
        <begin position="159"/>
        <end position="176"/>
    </location>
</feature>
<feature type="transmembrane region" description="Helical" evidence="1">
    <location>
        <begin position="344"/>
        <end position="368"/>
    </location>
</feature>